<dbReference type="AlphaFoldDB" id="A0A3P2A9U8"/>
<dbReference type="NCBIfam" id="TIGR00837">
    <property type="entry name" value="araaP"/>
    <property type="match status" value="1"/>
</dbReference>
<feature type="transmembrane region" description="Helical" evidence="10">
    <location>
        <begin position="32"/>
        <end position="59"/>
    </location>
</feature>
<evidence type="ECO:0000256" key="10">
    <source>
        <dbReference type="RuleBase" id="RU367149"/>
    </source>
</evidence>
<evidence type="ECO:0000256" key="7">
    <source>
        <dbReference type="ARBA" id="ARBA00022970"/>
    </source>
</evidence>
<evidence type="ECO:0000256" key="1">
    <source>
        <dbReference type="ARBA" id="ARBA00004429"/>
    </source>
</evidence>
<keyword evidence="3 10" id="KW-0813">Transport</keyword>
<comment type="caution">
    <text evidence="11">The sequence shown here is derived from an EMBL/GenBank/DDBJ whole genome shotgun (WGS) entry which is preliminary data.</text>
</comment>
<evidence type="ECO:0000256" key="8">
    <source>
        <dbReference type="ARBA" id="ARBA00022989"/>
    </source>
</evidence>
<dbReference type="PANTHER" id="PTHR46997:SF1">
    <property type="entry name" value="LOW AFFINITY TRYPTOPHAN PERMEASE-RELATED"/>
    <property type="match status" value="1"/>
</dbReference>
<dbReference type="STRING" id="1121352.GCA_000620925_00354"/>
<feature type="transmembrane region" description="Helical" evidence="10">
    <location>
        <begin position="115"/>
        <end position="135"/>
    </location>
</feature>
<evidence type="ECO:0000256" key="6">
    <source>
        <dbReference type="ARBA" id="ARBA00022692"/>
    </source>
</evidence>
<evidence type="ECO:0000313" key="11">
    <source>
        <dbReference type="EMBL" id="RRD91745.1"/>
    </source>
</evidence>
<dbReference type="EMBL" id="RQYC01000001">
    <property type="protein sequence ID" value="RRD91745.1"/>
    <property type="molecule type" value="Genomic_DNA"/>
</dbReference>
<dbReference type="GO" id="GO:0003333">
    <property type="term" value="P:amino acid transmembrane transport"/>
    <property type="evidence" value="ECO:0007669"/>
    <property type="project" value="InterPro"/>
</dbReference>
<feature type="transmembrane region" description="Helical" evidence="10">
    <location>
        <begin position="7"/>
        <end position="26"/>
    </location>
</feature>
<evidence type="ECO:0000256" key="3">
    <source>
        <dbReference type="ARBA" id="ARBA00022448"/>
    </source>
</evidence>
<name>A0A3P2A9U8_9NEIS</name>
<proteinExistence type="inferred from homology"/>
<dbReference type="InterPro" id="IPR013059">
    <property type="entry name" value="Trp_tyr_transpt"/>
</dbReference>
<dbReference type="PRINTS" id="PR00166">
    <property type="entry name" value="AROAAPRMEASE"/>
</dbReference>
<feature type="transmembrane region" description="Helical" evidence="10">
    <location>
        <begin position="219"/>
        <end position="237"/>
    </location>
</feature>
<comment type="subcellular location">
    <subcellularLocation>
        <location evidence="1 10">Cell inner membrane</location>
        <topology evidence="1 10">Multi-pass membrane protein</topology>
    </subcellularLocation>
</comment>
<feature type="transmembrane region" description="Helical" evidence="10">
    <location>
        <begin position="317"/>
        <end position="335"/>
    </location>
</feature>
<evidence type="ECO:0000256" key="4">
    <source>
        <dbReference type="ARBA" id="ARBA00022475"/>
    </source>
</evidence>
<keyword evidence="8 10" id="KW-1133">Transmembrane helix</keyword>
<dbReference type="PROSITE" id="PS00594">
    <property type="entry name" value="AROMATIC_AA_PERMEASE_1"/>
    <property type="match status" value="1"/>
</dbReference>
<keyword evidence="7 10" id="KW-0029">Amino-acid transport</keyword>
<feature type="transmembrane region" description="Helical" evidence="10">
    <location>
        <begin position="341"/>
        <end position="361"/>
    </location>
</feature>
<gene>
    <name evidence="11" type="ORF">EII21_01630</name>
</gene>
<protein>
    <recommendedName>
        <fullName evidence="10">Aromatic amino acid permease</fullName>
    </recommendedName>
</protein>
<dbReference type="Gene3D" id="1.20.1740.10">
    <property type="entry name" value="Amino acid/polyamine transporter I"/>
    <property type="match status" value="1"/>
</dbReference>
<evidence type="ECO:0000313" key="12">
    <source>
        <dbReference type="Proteomes" id="UP000269923"/>
    </source>
</evidence>
<reference evidence="11 12" key="1">
    <citation type="submission" date="2018-11" db="EMBL/GenBank/DDBJ databases">
        <title>Genomes From Bacteria Associated with the Canine Oral Cavity: a Test Case for Automated Genome-Based Taxonomic Assignment.</title>
        <authorList>
            <person name="Coil D.A."/>
            <person name="Jospin G."/>
            <person name="Darling A.E."/>
            <person name="Wallis C."/>
            <person name="Davis I.J."/>
            <person name="Harris S."/>
            <person name="Eisen J.A."/>
            <person name="Holcombe L.J."/>
            <person name="O'Flynn C."/>
        </authorList>
    </citation>
    <scope>NUCLEOTIDE SEQUENCE [LARGE SCALE GENOMIC DNA]</scope>
    <source>
        <strain evidence="11 12">COT-280</strain>
    </source>
</reference>
<comment type="similarity">
    <text evidence="2 10">Belongs to the amino acid/polyamine transporter 2 family. Mtr/TnaB/TyrP permease subfamily.</text>
</comment>
<dbReference type="PANTHER" id="PTHR46997">
    <property type="entry name" value="LOW AFFINITY TRYPTOPHAN PERMEASE-RELATED"/>
    <property type="match status" value="1"/>
</dbReference>
<keyword evidence="5 10" id="KW-0997">Cell inner membrane</keyword>
<feature type="transmembrane region" description="Helical" evidence="10">
    <location>
        <begin position="142"/>
        <end position="161"/>
    </location>
</feature>
<sequence>MQKQASLLGGAMIIAGTVIGAGMLANPTATSGVWFVGSLLVLAYTWFSMLSSGLMILEVNTHYPQGANFDTMVNDLLGRGWSIVNGLSVAFVLYLLTYAYIFVGGDLTAQALGNAPLHVGQIVFFLMFAVCVWLSARWVDRLTTVLIGGMVIAFLWANGGLLASAKLPVLLDSHTPADSSYWIYIGTALPVCLASFGFHGNVSGLFKYFDGNARKVARALQIGTLIALAVYVLWQAAVQGNLPRSAFAPVIEADGNVKVLVQELSKFASTGNMAWILNFFSYMAIASSFLGVTLGLFDYIADLFGFDDSRSGRSKTAAITFLPPLIACLLFPTGFVHAISYVGFAATVWTALVPALLLRASRQKFGVGTQYRVFGGTWLMVWVFAFGVMNILAQLLSKGGILPVFTG</sequence>
<keyword evidence="6 10" id="KW-0812">Transmembrane</keyword>
<keyword evidence="12" id="KW-1185">Reference proteome</keyword>
<feature type="transmembrane region" description="Helical" evidence="10">
    <location>
        <begin position="181"/>
        <end position="198"/>
    </location>
</feature>
<evidence type="ECO:0000256" key="2">
    <source>
        <dbReference type="ARBA" id="ARBA00005452"/>
    </source>
</evidence>
<dbReference type="GO" id="GO:0015173">
    <property type="term" value="F:aromatic amino acid transmembrane transporter activity"/>
    <property type="evidence" value="ECO:0007669"/>
    <property type="project" value="UniProtKB-UniRule"/>
</dbReference>
<dbReference type="GO" id="GO:0005886">
    <property type="term" value="C:plasma membrane"/>
    <property type="evidence" value="ECO:0007669"/>
    <property type="project" value="UniProtKB-SubCell"/>
</dbReference>
<organism evidence="11 12">
    <name type="scientific">Conchiformibius steedae</name>
    <dbReference type="NCBI Taxonomy" id="153493"/>
    <lineage>
        <taxon>Bacteria</taxon>
        <taxon>Pseudomonadati</taxon>
        <taxon>Pseudomonadota</taxon>
        <taxon>Betaproteobacteria</taxon>
        <taxon>Neisseriales</taxon>
        <taxon>Neisseriaceae</taxon>
        <taxon>Conchiformibius</taxon>
    </lineage>
</organism>
<dbReference type="RefSeq" id="WP_124793917.1">
    <property type="nucleotide sequence ID" value="NZ_RQYC01000001.1"/>
</dbReference>
<evidence type="ECO:0000256" key="5">
    <source>
        <dbReference type="ARBA" id="ARBA00022519"/>
    </source>
</evidence>
<accession>A0A3P2A9U8</accession>
<feature type="transmembrane region" description="Helical" evidence="10">
    <location>
        <begin position="80"/>
        <end position="103"/>
    </location>
</feature>
<evidence type="ECO:0000256" key="9">
    <source>
        <dbReference type="ARBA" id="ARBA00023136"/>
    </source>
</evidence>
<dbReference type="Proteomes" id="UP000269923">
    <property type="component" value="Unassembled WGS sequence"/>
</dbReference>
<feature type="transmembrane region" description="Helical" evidence="10">
    <location>
        <begin position="373"/>
        <end position="396"/>
    </location>
</feature>
<keyword evidence="9 10" id="KW-0472">Membrane</keyword>
<dbReference type="Pfam" id="PF03222">
    <property type="entry name" value="Trp_Tyr_perm"/>
    <property type="match status" value="1"/>
</dbReference>
<dbReference type="InterPro" id="IPR013061">
    <property type="entry name" value="Trp/try_permease_CS"/>
</dbReference>
<dbReference type="InterPro" id="IPR018227">
    <property type="entry name" value="Amino_acid_transport_2"/>
</dbReference>
<feature type="transmembrane region" description="Helical" evidence="10">
    <location>
        <begin position="273"/>
        <end position="297"/>
    </location>
</feature>
<dbReference type="OrthoDB" id="18749at2"/>
<keyword evidence="4 10" id="KW-1003">Cell membrane</keyword>
<comment type="function">
    <text evidence="10">Involved in transporting aromatic amino acids across the cytoplasmic membrane.</text>
</comment>